<sequence>MAKTMKTILVLLLAFPFLVAVAVGEHCPGVRSLPVEAACQEACGTRLMYDMCMDTLHEDEDLGKLGFGPDPPQPHSVEVTAYAVLAAQRARESFAATVDAASGLLKGSLNRDERAKYDACLVEYGYADFSMARVANDMLPGCRFAGLAEEYMKGLIPLESCRDRLMRLEASPLYAMNLVDRNKELLAYSLGQLLGI</sequence>
<accession>A0ACD6AJC8</accession>
<keyword evidence="2" id="KW-1185">Reference proteome</keyword>
<reference evidence="1" key="1">
    <citation type="submission" date="2021-05" db="EMBL/GenBank/DDBJ databases">
        <authorList>
            <person name="Scholz U."/>
            <person name="Mascher M."/>
            <person name="Fiebig A."/>
        </authorList>
    </citation>
    <scope>NUCLEOTIDE SEQUENCE [LARGE SCALE GENOMIC DNA]</scope>
</reference>
<name>A0ACD6AJC8_AVESA</name>
<evidence type="ECO:0000313" key="1">
    <source>
        <dbReference type="EnsemblPlants" id="AVESA.00010b.r2.7DG1367820.1.CDS.1"/>
    </source>
</evidence>
<reference evidence="1" key="2">
    <citation type="submission" date="2025-09" db="UniProtKB">
        <authorList>
            <consortium name="EnsemblPlants"/>
        </authorList>
    </citation>
    <scope>IDENTIFICATION</scope>
</reference>
<dbReference type="EnsemblPlants" id="AVESA.00010b.r2.7DG1367820.1">
    <property type="protein sequence ID" value="AVESA.00010b.r2.7DG1367820.1.CDS.1"/>
    <property type="gene ID" value="AVESA.00010b.r2.7DG1367820"/>
</dbReference>
<evidence type="ECO:0000313" key="2">
    <source>
        <dbReference type="Proteomes" id="UP001732700"/>
    </source>
</evidence>
<proteinExistence type="predicted"/>
<dbReference type="Proteomes" id="UP001732700">
    <property type="component" value="Chromosome 7D"/>
</dbReference>
<organism evidence="1 2">
    <name type="scientific">Avena sativa</name>
    <name type="common">Oat</name>
    <dbReference type="NCBI Taxonomy" id="4498"/>
    <lineage>
        <taxon>Eukaryota</taxon>
        <taxon>Viridiplantae</taxon>
        <taxon>Streptophyta</taxon>
        <taxon>Embryophyta</taxon>
        <taxon>Tracheophyta</taxon>
        <taxon>Spermatophyta</taxon>
        <taxon>Magnoliopsida</taxon>
        <taxon>Liliopsida</taxon>
        <taxon>Poales</taxon>
        <taxon>Poaceae</taxon>
        <taxon>BOP clade</taxon>
        <taxon>Pooideae</taxon>
        <taxon>Poodae</taxon>
        <taxon>Poeae</taxon>
        <taxon>Poeae Chloroplast Group 1 (Aveneae type)</taxon>
        <taxon>Aveninae</taxon>
        <taxon>Avena</taxon>
    </lineage>
</organism>
<protein>
    <submittedName>
        <fullName evidence="1">Uncharacterized protein</fullName>
    </submittedName>
</protein>